<evidence type="ECO:0000313" key="2">
    <source>
        <dbReference type="Proteomes" id="UP000829398"/>
    </source>
</evidence>
<comment type="caution">
    <text evidence="1">The sequence shown here is derived from an EMBL/GenBank/DDBJ whole genome shotgun (WGS) entry which is preliminary data.</text>
</comment>
<keyword evidence="2" id="KW-1185">Reference proteome</keyword>
<gene>
    <name evidence="1" type="ORF">KPL71_018396</name>
</gene>
<name>A0ACB8JXW8_CITSI</name>
<evidence type="ECO:0000313" key="1">
    <source>
        <dbReference type="EMBL" id="KAH9737299.1"/>
    </source>
</evidence>
<protein>
    <submittedName>
        <fullName evidence="1">UDP-glycosyltransferase 85A2</fullName>
    </submittedName>
</protein>
<reference evidence="2" key="1">
    <citation type="journal article" date="2023" name="Hortic. Res.">
        <title>A chromosome-level phased genome enabling allele-level studies in sweet orange: a case study on citrus Huanglongbing tolerance.</title>
        <authorList>
            <person name="Wu B."/>
            <person name="Yu Q."/>
            <person name="Deng Z."/>
            <person name="Duan Y."/>
            <person name="Luo F."/>
            <person name="Gmitter F. Jr."/>
        </authorList>
    </citation>
    <scope>NUCLEOTIDE SEQUENCE [LARGE SCALE GENOMIC DNA]</scope>
    <source>
        <strain evidence="2">cv. Valencia</strain>
    </source>
</reference>
<sequence length="297" mass="33191">MPFTIEAAQQLGLSVVMFLTISAYESCFTREYLDTVIDWIPGMNIRIRDLPSFSRITDPNDHMFNFTLDSAEVASKASGIIFHTFDALEVQVLDAISAMFPNLFTIGPLQLLLYQCLRWLDSKLPNSVIYVNFGIAIVVKKQQFIEVAMGLANSNHPFLWIIRPDLVTGGEEVLNHPSIGGFLTHSGWGSTIENLSAGVPMICWPFEGDQMTNCRYTYKERGIGMEINGDEDGIRNVIQKSVRELLEGEKGKQMRNKASEWKKLVVEAAAPDGPSSKNLVKLVNESLLPKEHIPAKI</sequence>
<proteinExistence type="predicted"/>
<accession>A0ACB8JXW8</accession>
<dbReference type="Proteomes" id="UP000829398">
    <property type="component" value="Chromosome 6"/>
</dbReference>
<organism evidence="1 2">
    <name type="scientific">Citrus sinensis</name>
    <name type="common">Sweet orange</name>
    <name type="synonym">Citrus aurantium var. sinensis</name>
    <dbReference type="NCBI Taxonomy" id="2711"/>
    <lineage>
        <taxon>Eukaryota</taxon>
        <taxon>Viridiplantae</taxon>
        <taxon>Streptophyta</taxon>
        <taxon>Embryophyta</taxon>
        <taxon>Tracheophyta</taxon>
        <taxon>Spermatophyta</taxon>
        <taxon>Magnoliopsida</taxon>
        <taxon>eudicotyledons</taxon>
        <taxon>Gunneridae</taxon>
        <taxon>Pentapetalae</taxon>
        <taxon>rosids</taxon>
        <taxon>malvids</taxon>
        <taxon>Sapindales</taxon>
        <taxon>Rutaceae</taxon>
        <taxon>Aurantioideae</taxon>
        <taxon>Citrus</taxon>
    </lineage>
</organism>
<dbReference type="EMBL" id="CM039175">
    <property type="protein sequence ID" value="KAH9737299.1"/>
    <property type="molecule type" value="Genomic_DNA"/>
</dbReference>